<dbReference type="RefSeq" id="XP_030196948.1">
    <property type="nucleotide sequence ID" value="XM_030341088.1"/>
</dbReference>
<evidence type="ECO:0000256" key="2">
    <source>
        <dbReference type="ARBA" id="ARBA00022771"/>
    </source>
</evidence>
<evidence type="ECO:0000256" key="1">
    <source>
        <dbReference type="ARBA" id="ARBA00022723"/>
    </source>
</evidence>
<feature type="domain" description="B30.2/SPRY" evidence="5">
    <location>
        <begin position="31"/>
        <end position="227"/>
    </location>
</feature>
<dbReference type="InterPro" id="IPR043136">
    <property type="entry name" value="B30.2/SPRY_sf"/>
</dbReference>
<keyword evidence="7" id="KW-1185">Reference proteome</keyword>
<organism evidence="6 7">
    <name type="scientific">Gadus morhua</name>
    <name type="common">Atlantic cod</name>
    <dbReference type="NCBI Taxonomy" id="8049"/>
    <lineage>
        <taxon>Eukaryota</taxon>
        <taxon>Metazoa</taxon>
        <taxon>Chordata</taxon>
        <taxon>Craniata</taxon>
        <taxon>Vertebrata</taxon>
        <taxon>Euteleostomi</taxon>
        <taxon>Actinopterygii</taxon>
        <taxon>Neopterygii</taxon>
        <taxon>Teleostei</taxon>
        <taxon>Neoteleostei</taxon>
        <taxon>Acanthomorphata</taxon>
        <taxon>Zeiogadaria</taxon>
        <taxon>Gadariae</taxon>
        <taxon>Gadiformes</taxon>
        <taxon>Gadoidei</taxon>
        <taxon>Gadidae</taxon>
        <taxon>Gadus</taxon>
    </lineage>
</organism>
<dbReference type="GO" id="GO:0008270">
    <property type="term" value="F:zinc ion binding"/>
    <property type="evidence" value="ECO:0007669"/>
    <property type="project" value="UniProtKB-KW"/>
</dbReference>
<dbReference type="InterPro" id="IPR003879">
    <property type="entry name" value="Butyrophylin_SPRY"/>
</dbReference>
<dbReference type="PRINTS" id="PR01407">
    <property type="entry name" value="BUTYPHLNCDUF"/>
</dbReference>
<dbReference type="Pfam" id="PF13765">
    <property type="entry name" value="PRY"/>
    <property type="match status" value="1"/>
</dbReference>
<evidence type="ECO:0000313" key="7">
    <source>
        <dbReference type="Proteomes" id="UP000694546"/>
    </source>
</evidence>
<dbReference type="PANTHER" id="PTHR25465:SF14">
    <property type="entry name" value="E3 UBIQUITIN-PROTEIN LIGASE TRIM65"/>
    <property type="match status" value="1"/>
</dbReference>
<accession>A0A8C5BQJ6</accession>
<gene>
    <name evidence="6" type="primary">LOC115531690</name>
</gene>
<name>A0A8C5BQJ6_GADMO</name>
<dbReference type="Gene3D" id="2.60.120.920">
    <property type="match status" value="1"/>
</dbReference>
<feature type="region of interest" description="Disordered" evidence="4">
    <location>
        <begin position="1"/>
        <end position="33"/>
    </location>
</feature>
<keyword evidence="3" id="KW-0862">Zinc</keyword>
<reference evidence="6" key="1">
    <citation type="submission" date="2025-08" db="UniProtKB">
        <authorList>
            <consortium name="Ensembl"/>
        </authorList>
    </citation>
    <scope>IDENTIFICATION</scope>
</reference>
<dbReference type="Ensembl" id="ENSGMOT00000067425.1">
    <property type="protein sequence ID" value="ENSGMOP00000049552.1"/>
    <property type="gene ID" value="ENSGMOG00000032486.1"/>
</dbReference>
<dbReference type="InterPro" id="IPR051051">
    <property type="entry name" value="E3_ubiq-ligase_TRIM/RNF"/>
</dbReference>
<evidence type="ECO:0000259" key="5">
    <source>
        <dbReference type="PROSITE" id="PS50188"/>
    </source>
</evidence>
<dbReference type="InterPro" id="IPR003877">
    <property type="entry name" value="SPRY_dom"/>
</dbReference>
<dbReference type="PROSITE" id="PS50188">
    <property type="entry name" value="B302_SPRY"/>
    <property type="match status" value="1"/>
</dbReference>
<dbReference type="OrthoDB" id="8908842at2759"/>
<evidence type="ECO:0000256" key="3">
    <source>
        <dbReference type="ARBA" id="ARBA00022833"/>
    </source>
</evidence>
<evidence type="ECO:0000313" key="6">
    <source>
        <dbReference type="Ensembl" id="ENSGMOP00000049552.1"/>
    </source>
</evidence>
<protein>
    <submittedName>
        <fullName evidence="6">Stonustoxin subunit beta-like</fullName>
    </submittedName>
</protein>
<dbReference type="GeneTree" id="ENSGT00930000151196"/>
<keyword evidence="2" id="KW-0863">Zinc-finger</keyword>
<keyword evidence="1" id="KW-0479">Metal-binding</keyword>
<proteinExistence type="predicted"/>
<dbReference type="GO" id="GO:0005737">
    <property type="term" value="C:cytoplasm"/>
    <property type="evidence" value="ECO:0007669"/>
    <property type="project" value="UniProtKB-ARBA"/>
</dbReference>
<dbReference type="InterPro" id="IPR006574">
    <property type="entry name" value="PRY"/>
</dbReference>
<dbReference type="GeneID" id="115531690"/>
<dbReference type="AlphaFoldDB" id="A0A8C5BQJ6"/>
<reference evidence="6" key="2">
    <citation type="submission" date="2025-09" db="UniProtKB">
        <authorList>
            <consortium name="Ensembl"/>
        </authorList>
    </citation>
    <scope>IDENTIFICATION</scope>
</reference>
<dbReference type="SUPFAM" id="SSF49899">
    <property type="entry name" value="Concanavalin A-like lectins/glucanases"/>
    <property type="match status" value="1"/>
</dbReference>
<dbReference type="InterPro" id="IPR013320">
    <property type="entry name" value="ConA-like_dom_sf"/>
</dbReference>
<dbReference type="Pfam" id="PF00622">
    <property type="entry name" value="SPRY"/>
    <property type="match status" value="1"/>
</dbReference>
<dbReference type="Proteomes" id="UP000694546">
    <property type="component" value="Chromosome 18"/>
</dbReference>
<dbReference type="PANTHER" id="PTHR25465">
    <property type="entry name" value="B-BOX DOMAIN CONTAINING"/>
    <property type="match status" value="1"/>
</dbReference>
<dbReference type="OMA" id="SSYHAWH"/>
<sequence length="227" mass="25506">MPANTRILGSDKKHTKRSKDGSPPAEKIPEYEANIPEPKCRADLLKYLVKLTMDDKTANKTLWVTEAGAKVARMTDTSTCPVLDRPERYEHAPQILCKEGITGFRGYWEVEYSGWVVLGLAYEGAARRNGQGPCGLGENEESWGLGWAGTSYHYWHDGQDQEIAHPQSPLLGLYLDQPAGLLNFYAVEEVGEEQKEVHLLKQVKATFKQKMMPGFWVGTQSYCILRS</sequence>
<evidence type="ECO:0000256" key="4">
    <source>
        <dbReference type="SAM" id="MobiDB-lite"/>
    </source>
</evidence>
<dbReference type="InterPro" id="IPR001870">
    <property type="entry name" value="B30.2/SPRY"/>
</dbReference>